<comment type="caution">
    <text evidence="3">The sequence shown here is derived from an EMBL/GenBank/DDBJ whole genome shotgun (WGS) entry which is preliminary data.</text>
</comment>
<dbReference type="EMBL" id="DXBV01000074">
    <property type="protein sequence ID" value="HIZ31106.1"/>
    <property type="molecule type" value="Genomic_DNA"/>
</dbReference>
<accession>A0A9D2E5F4</accession>
<evidence type="ECO:0000256" key="1">
    <source>
        <dbReference type="SAM" id="MobiDB-lite"/>
    </source>
</evidence>
<feature type="chain" id="PRO_5038549159" description="Lipoprotein" evidence="2">
    <location>
        <begin position="19"/>
        <end position="166"/>
    </location>
</feature>
<gene>
    <name evidence="3" type="ORF">H9813_07765</name>
</gene>
<dbReference type="AlphaFoldDB" id="A0A9D2E5F4"/>
<feature type="compositionally biased region" description="Low complexity" evidence="1">
    <location>
        <begin position="27"/>
        <end position="51"/>
    </location>
</feature>
<protein>
    <recommendedName>
        <fullName evidence="5">Lipoprotein</fullName>
    </recommendedName>
</protein>
<evidence type="ECO:0000313" key="3">
    <source>
        <dbReference type="EMBL" id="HIZ31106.1"/>
    </source>
</evidence>
<sequence length="166" mass="17618">MKRMFALLLSALFALTLAGCGGEEPTESAPAPTSAPPASEQSETASQSEASRIWTEGEVLELYEAEREENWEMADCVTFYDQSSGLVGAVLFRNSDTQTAGVAFLGADGACRMGGADAQLADEPGFEYLGDGTVTFKVKGEDGKVRSHTMSITIEGVNVTFKSVDK</sequence>
<name>A0A9D2E5F4_9FIRM</name>
<keyword evidence="2" id="KW-0732">Signal</keyword>
<feature type="signal peptide" evidence="2">
    <location>
        <begin position="1"/>
        <end position="18"/>
    </location>
</feature>
<evidence type="ECO:0008006" key="5">
    <source>
        <dbReference type="Google" id="ProtNLM"/>
    </source>
</evidence>
<evidence type="ECO:0000256" key="2">
    <source>
        <dbReference type="SAM" id="SignalP"/>
    </source>
</evidence>
<reference evidence="3" key="2">
    <citation type="submission" date="2021-04" db="EMBL/GenBank/DDBJ databases">
        <authorList>
            <person name="Gilroy R."/>
        </authorList>
    </citation>
    <scope>NUCLEOTIDE SEQUENCE</scope>
    <source>
        <strain evidence="3">ChiGjej4B4-18154</strain>
    </source>
</reference>
<evidence type="ECO:0000313" key="4">
    <source>
        <dbReference type="Proteomes" id="UP000824035"/>
    </source>
</evidence>
<feature type="region of interest" description="Disordered" evidence="1">
    <location>
        <begin position="23"/>
        <end position="51"/>
    </location>
</feature>
<organism evidence="3 4">
    <name type="scientific">Candidatus Allofournierella merdipullorum</name>
    <dbReference type="NCBI Taxonomy" id="2838595"/>
    <lineage>
        <taxon>Bacteria</taxon>
        <taxon>Bacillati</taxon>
        <taxon>Bacillota</taxon>
        <taxon>Clostridia</taxon>
        <taxon>Eubacteriales</taxon>
        <taxon>Oscillospiraceae</taxon>
        <taxon>Allofournierella</taxon>
    </lineage>
</organism>
<dbReference type="Proteomes" id="UP000824035">
    <property type="component" value="Unassembled WGS sequence"/>
</dbReference>
<dbReference type="PROSITE" id="PS51257">
    <property type="entry name" value="PROKAR_LIPOPROTEIN"/>
    <property type="match status" value="1"/>
</dbReference>
<proteinExistence type="predicted"/>
<reference evidence="3" key="1">
    <citation type="journal article" date="2021" name="PeerJ">
        <title>Extensive microbial diversity within the chicken gut microbiome revealed by metagenomics and culture.</title>
        <authorList>
            <person name="Gilroy R."/>
            <person name="Ravi A."/>
            <person name="Getino M."/>
            <person name="Pursley I."/>
            <person name="Horton D.L."/>
            <person name="Alikhan N.F."/>
            <person name="Baker D."/>
            <person name="Gharbi K."/>
            <person name="Hall N."/>
            <person name="Watson M."/>
            <person name="Adriaenssens E.M."/>
            <person name="Foster-Nyarko E."/>
            <person name="Jarju S."/>
            <person name="Secka A."/>
            <person name="Antonio M."/>
            <person name="Oren A."/>
            <person name="Chaudhuri R.R."/>
            <person name="La Ragione R."/>
            <person name="Hildebrand F."/>
            <person name="Pallen M.J."/>
        </authorList>
    </citation>
    <scope>NUCLEOTIDE SEQUENCE</scope>
    <source>
        <strain evidence="3">ChiGjej4B4-18154</strain>
    </source>
</reference>